<accession>A0ABW1V616</accession>
<name>A0ABW1V616_9BACL</name>
<evidence type="ECO:0000313" key="2">
    <source>
        <dbReference type="Proteomes" id="UP001596233"/>
    </source>
</evidence>
<keyword evidence="2" id="KW-1185">Reference proteome</keyword>
<dbReference type="Proteomes" id="UP001596233">
    <property type="component" value="Unassembled WGS sequence"/>
</dbReference>
<evidence type="ECO:0000313" key="1">
    <source>
        <dbReference type="EMBL" id="MFC6333190.1"/>
    </source>
</evidence>
<reference evidence="2" key="1">
    <citation type="journal article" date="2019" name="Int. J. Syst. Evol. Microbiol.">
        <title>The Global Catalogue of Microorganisms (GCM) 10K type strain sequencing project: providing services to taxonomists for standard genome sequencing and annotation.</title>
        <authorList>
            <consortium name="The Broad Institute Genomics Platform"/>
            <consortium name="The Broad Institute Genome Sequencing Center for Infectious Disease"/>
            <person name="Wu L."/>
            <person name="Ma J."/>
        </authorList>
    </citation>
    <scope>NUCLEOTIDE SEQUENCE [LARGE SCALE GENOMIC DNA]</scope>
    <source>
        <strain evidence="2">PCU 280</strain>
    </source>
</reference>
<protein>
    <submittedName>
        <fullName evidence="1">Uncharacterized protein</fullName>
    </submittedName>
</protein>
<sequence>MSNVLPIDKQTLAQAWQETLPTFLNTADECNVQPDAKFDDTLLIHIANNGRSHYSADFRLSYVDQREVKVELLDVEKGNAAADDHTIAAQNLVEDYVRNIHECAQSLKGLTNQ</sequence>
<comment type="caution">
    <text evidence="1">The sequence shown here is derived from an EMBL/GenBank/DDBJ whole genome shotgun (WGS) entry which is preliminary data.</text>
</comment>
<organism evidence="1 2">
    <name type="scientific">Paenibacillus septentrionalis</name>
    <dbReference type="NCBI Taxonomy" id="429342"/>
    <lineage>
        <taxon>Bacteria</taxon>
        <taxon>Bacillati</taxon>
        <taxon>Bacillota</taxon>
        <taxon>Bacilli</taxon>
        <taxon>Bacillales</taxon>
        <taxon>Paenibacillaceae</taxon>
        <taxon>Paenibacillus</taxon>
    </lineage>
</organism>
<dbReference type="EMBL" id="JBHSTE010000003">
    <property type="protein sequence ID" value="MFC6333190.1"/>
    <property type="molecule type" value="Genomic_DNA"/>
</dbReference>
<proteinExistence type="predicted"/>
<gene>
    <name evidence="1" type="ORF">ACFP56_11195</name>
</gene>
<dbReference type="RefSeq" id="WP_379234386.1">
    <property type="nucleotide sequence ID" value="NZ_JBHSTE010000003.1"/>
</dbReference>